<dbReference type="PROSITE" id="PS01031">
    <property type="entry name" value="SHSP"/>
    <property type="match status" value="1"/>
</dbReference>
<comment type="caution">
    <text evidence="2">The sequence shown here is derived from an EMBL/GenBank/DDBJ whole genome shotgun (WGS) entry which is preliminary data.</text>
</comment>
<dbReference type="InterPro" id="IPR008978">
    <property type="entry name" value="HSP20-like_chaperone"/>
</dbReference>
<evidence type="ECO:0000259" key="1">
    <source>
        <dbReference type="PROSITE" id="PS01031"/>
    </source>
</evidence>
<evidence type="ECO:0000313" key="2">
    <source>
        <dbReference type="EMBL" id="KKM68663.1"/>
    </source>
</evidence>
<name>A0A0F9JGD8_9ZZZZ</name>
<dbReference type="InterPro" id="IPR002068">
    <property type="entry name" value="A-crystallin/Hsp20_dom"/>
</dbReference>
<proteinExistence type="predicted"/>
<dbReference type="CDD" id="cd06464">
    <property type="entry name" value="ACD_sHsps-like"/>
    <property type="match status" value="1"/>
</dbReference>
<accession>A0A0F9JGD8</accession>
<dbReference type="EMBL" id="LAZR01010129">
    <property type="protein sequence ID" value="KKM68663.1"/>
    <property type="molecule type" value="Genomic_DNA"/>
</dbReference>
<dbReference type="AlphaFoldDB" id="A0A0F9JGD8"/>
<organism evidence="2">
    <name type="scientific">marine sediment metagenome</name>
    <dbReference type="NCBI Taxonomy" id="412755"/>
    <lineage>
        <taxon>unclassified sequences</taxon>
        <taxon>metagenomes</taxon>
        <taxon>ecological metagenomes</taxon>
    </lineage>
</organism>
<gene>
    <name evidence="2" type="ORF">LCGC14_1458620</name>
</gene>
<sequence>MDNDIDDIVDELKRNFKIDSEVFDVDFIFIPESDFKLKKTFHSEKAKGFKISYHFEPGMKKPGIKIEENIDNKKIREYLKDINSSKAPRIRDIYDHRKKTEIDASELSLDVYKSKEESPMPSVLEPFTEISEDDLSIEILVEIPGMNKEDVDIILKDEGRIFMVTAENENRKYMKTIPFPFKTSLKNYRMEVNNGIATIKVIKAIK</sequence>
<protein>
    <recommendedName>
        <fullName evidence="1">SHSP domain-containing protein</fullName>
    </recommendedName>
</protein>
<dbReference type="Gene3D" id="2.60.40.790">
    <property type="match status" value="1"/>
</dbReference>
<feature type="domain" description="SHSP" evidence="1">
    <location>
        <begin position="118"/>
        <end position="206"/>
    </location>
</feature>
<dbReference type="SUPFAM" id="SSF49764">
    <property type="entry name" value="HSP20-like chaperones"/>
    <property type="match status" value="1"/>
</dbReference>
<reference evidence="2" key="1">
    <citation type="journal article" date="2015" name="Nature">
        <title>Complex archaea that bridge the gap between prokaryotes and eukaryotes.</title>
        <authorList>
            <person name="Spang A."/>
            <person name="Saw J.H."/>
            <person name="Jorgensen S.L."/>
            <person name="Zaremba-Niedzwiedzka K."/>
            <person name="Martijn J."/>
            <person name="Lind A.E."/>
            <person name="van Eijk R."/>
            <person name="Schleper C."/>
            <person name="Guy L."/>
            <person name="Ettema T.J."/>
        </authorList>
    </citation>
    <scope>NUCLEOTIDE SEQUENCE</scope>
</reference>